<dbReference type="PANTHER" id="PTHR34575:SF1">
    <property type="entry name" value="PROTEIN PAM68, CHLOROPLASTIC"/>
    <property type="match status" value="1"/>
</dbReference>
<proteinExistence type="predicted"/>
<organism evidence="5 6">
    <name type="scientific">Chaetoceros tenuissimus</name>
    <dbReference type="NCBI Taxonomy" id="426638"/>
    <lineage>
        <taxon>Eukaryota</taxon>
        <taxon>Sar</taxon>
        <taxon>Stramenopiles</taxon>
        <taxon>Ochrophyta</taxon>
        <taxon>Bacillariophyta</taxon>
        <taxon>Coscinodiscophyceae</taxon>
        <taxon>Chaetocerotophycidae</taxon>
        <taxon>Chaetocerotales</taxon>
        <taxon>Chaetocerotaceae</taxon>
        <taxon>Chaetoceros</taxon>
    </lineage>
</organism>
<feature type="transmembrane region" description="Helical" evidence="3">
    <location>
        <begin position="174"/>
        <end position="195"/>
    </location>
</feature>
<sequence>MNKVATLATLCSILSASMAFAPPKQHTLNFVQPHITSITSTSLNAKKGFGKSTPKKTKPKVEDPVEAETSSSTAPAQTEYATSNTDMGSEALARLRRQKAEERNEELRQIRDLQNVDKMLQQDSNAAVIPERVAQRMGKRMLPFVGVPLFGLMGTFVTFWYLATYKNYEFQPALVAFSTIGVLAVGLLGITYSVMSASWDEDVEGSALGVDEFKKNFGSIQDGLKRTRENAILREKMSSVPEEEIDMAIKNLDRKEATEKKKAMDLKQKMEKELE</sequence>
<evidence type="ECO:0000256" key="3">
    <source>
        <dbReference type="SAM" id="Phobius"/>
    </source>
</evidence>
<keyword evidence="4" id="KW-0732">Signal</keyword>
<reference evidence="5 6" key="1">
    <citation type="journal article" date="2021" name="Sci. Rep.">
        <title>The genome of the diatom Chaetoceros tenuissimus carries an ancient integrated fragment of an extant virus.</title>
        <authorList>
            <person name="Hongo Y."/>
            <person name="Kimura K."/>
            <person name="Takaki Y."/>
            <person name="Yoshida Y."/>
            <person name="Baba S."/>
            <person name="Kobayashi G."/>
            <person name="Nagasaki K."/>
            <person name="Hano T."/>
            <person name="Tomaru Y."/>
        </authorList>
    </citation>
    <scope>NUCLEOTIDE SEQUENCE [LARGE SCALE GENOMIC DNA]</scope>
    <source>
        <strain evidence="5 6">NIES-3715</strain>
    </source>
</reference>
<feature type="chain" id="PRO_5042007077" evidence="4">
    <location>
        <begin position="20"/>
        <end position="275"/>
    </location>
</feature>
<feature type="coiled-coil region" evidence="1">
    <location>
        <begin position="90"/>
        <end position="117"/>
    </location>
</feature>
<feature type="transmembrane region" description="Helical" evidence="3">
    <location>
        <begin position="141"/>
        <end position="162"/>
    </location>
</feature>
<gene>
    <name evidence="5" type="ORF">CTEN210_00168</name>
</gene>
<keyword evidence="6" id="KW-1185">Reference proteome</keyword>
<evidence type="ECO:0000256" key="1">
    <source>
        <dbReference type="SAM" id="Coils"/>
    </source>
</evidence>
<dbReference type="InterPro" id="IPR021855">
    <property type="entry name" value="PAM68-like"/>
</dbReference>
<evidence type="ECO:0000256" key="4">
    <source>
        <dbReference type="SAM" id="SignalP"/>
    </source>
</evidence>
<comment type="caution">
    <text evidence="5">The sequence shown here is derived from an EMBL/GenBank/DDBJ whole genome shotgun (WGS) entry which is preliminary data.</text>
</comment>
<keyword evidence="3" id="KW-1133">Transmembrane helix</keyword>
<dbReference type="Proteomes" id="UP001054902">
    <property type="component" value="Unassembled WGS sequence"/>
</dbReference>
<keyword evidence="3" id="KW-0812">Transmembrane</keyword>
<keyword evidence="1" id="KW-0175">Coiled coil</keyword>
<feature type="region of interest" description="Disordered" evidence="2">
    <location>
        <begin position="256"/>
        <end position="275"/>
    </location>
</feature>
<dbReference type="EMBL" id="BLLK01000014">
    <property type="protein sequence ID" value="GFH43695.1"/>
    <property type="molecule type" value="Genomic_DNA"/>
</dbReference>
<name>A0AAD3CFH4_9STRA</name>
<dbReference type="Pfam" id="PF11947">
    <property type="entry name" value="DUF3464"/>
    <property type="match status" value="1"/>
</dbReference>
<keyword evidence="3" id="KW-0472">Membrane</keyword>
<protein>
    <submittedName>
        <fullName evidence="5">Uncharacterized protein</fullName>
    </submittedName>
</protein>
<feature type="compositionally biased region" description="Polar residues" evidence="2">
    <location>
        <begin position="68"/>
        <end position="87"/>
    </location>
</feature>
<feature type="region of interest" description="Disordered" evidence="2">
    <location>
        <begin position="42"/>
        <end position="88"/>
    </location>
</feature>
<evidence type="ECO:0000313" key="5">
    <source>
        <dbReference type="EMBL" id="GFH43695.1"/>
    </source>
</evidence>
<dbReference type="AlphaFoldDB" id="A0AAD3CFH4"/>
<accession>A0AAD3CFH4</accession>
<feature type="signal peptide" evidence="4">
    <location>
        <begin position="1"/>
        <end position="19"/>
    </location>
</feature>
<evidence type="ECO:0000313" key="6">
    <source>
        <dbReference type="Proteomes" id="UP001054902"/>
    </source>
</evidence>
<dbReference type="PANTHER" id="PTHR34575">
    <property type="entry name" value="PROTEIN PAM68, CHLOROPLASTIC"/>
    <property type="match status" value="1"/>
</dbReference>
<evidence type="ECO:0000256" key="2">
    <source>
        <dbReference type="SAM" id="MobiDB-lite"/>
    </source>
</evidence>